<feature type="transmembrane region" description="Helical" evidence="8">
    <location>
        <begin position="445"/>
        <end position="464"/>
    </location>
</feature>
<dbReference type="Proteomes" id="UP000540079">
    <property type="component" value="Unassembled WGS sequence"/>
</dbReference>
<keyword evidence="7 8" id="KW-0472">Membrane</keyword>
<dbReference type="InterPro" id="IPR018093">
    <property type="entry name" value="BCCT_CS"/>
</dbReference>
<keyword evidence="5 8" id="KW-0812">Transmembrane</keyword>
<dbReference type="RefSeq" id="WP_014391566.1">
    <property type="nucleotide sequence ID" value="NZ_CP030096.1"/>
</dbReference>
<evidence type="ECO:0000256" key="4">
    <source>
        <dbReference type="ARBA" id="ARBA00022475"/>
    </source>
</evidence>
<reference evidence="10 11" key="1">
    <citation type="journal article" date="2018" name="Front. Microbiol.">
        <title>Genetic and Phylogenetic Characteristics of Pasteurella multocida Isolates From Different Host Species.</title>
        <authorList>
            <person name="Peng Z."/>
            <person name="Liang W."/>
            <person name="Wang F."/>
            <person name="Xu Z."/>
            <person name="Xie Z."/>
            <person name="Lian Z."/>
            <person name="Hua L."/>
            <person name="Zhou R."/>
            <person name="Chen H."/>
            <person name="Wu B."/>
        </authorList>
    </citation>
    <scope>NUCLEOTIDE SEQUENCE [LARGE SCALE GENOMIC DNA]</scope>
    <source>
        <strain evidence="10 11">HNA06</strain>
    </source>
</reference>
<dbReference type="PANTHER" id="PTHR30047">
    <property type="entry name" value="HIGH-AFFINITY CHOLINE TRANSPORT PROTEIN-RELATED"/>
    <property type="match status" value="1"/>
</dbReference>
<feature type="transmembrane region" description="Helical" evidence="8">
    <location>
        <begin position="476"/>
        <end position="495"/>
    </location>
</feature>
<proteinExistence type="inferred from homology"/>
<accession>A0A849CLF4</accession>
<dbReference type="EMBL" id="JANIEN010000004">
    <property type="protein sequence ID" value="MDT3452208.1"/>
    <property type="molecule type" value="Genomic_DNA"/>
</dbReference>
<evidence type="ECO:0000256" key="5">
    <source>
        <dbReference type="ARBA" id="ARBA00022692"/>
    </source>
</evidence>
<evidence type="ECO:0000313" key="9">
    <source>
        <dbReference type="EMBL" id="MDT3452208.1"/>
    </source>
</evidence>
<dbReference type="PROSITE" id="PS01303">
    <property type="entry name" value="BCCT"/>
    <property type="match status" value="1"/>
</dbReference>
<feature type="transmembrane region" description="Helical" evidence="8">
    <location>
        <begin position="93"/>
        <end position="114"/>
    </location>
</feature>
<feature type="transmembrane region" description="Helical" evidence="8">
    <location>
        <begin position="232"/>
        <end position="254"/>
    </location>
</feature>
<dbReference type="GO" id="GO:0022857">
    <property type="term" value="F:transmembrane transporter activity"/>
    <property type="evidence" value="ECO:0007669"/>
    <property type="project" value="InterPro"/>
</dbReference>
<dbReference type="NCBIfam" id="TIGR00842">
    <property type="entry name" value="bcct"/>
    <property type="match status" value="1"/>
</dbReference>
<dbReference type="InterPro" id="IPR000060">
    <property type="entry name" value="BCCT_transptr"/>
</dbReference>
<protein>
    <submittedName>
        <fullName evidence="9 10">Transporter</fullName>
    </submittedName>
</protein>
<reference evidence="9" key="2">
    <citation type="submission" date="2022-07" db="EMBL/GenBank/DDBJ databases">
        <title>Sequence of Pasteurella multocoda 17BRD-035.</title>
        <authorList>
            <person name="Roy Chowdhury P."/>
            <person name="Alhamami T."/>
            <person name="Trott D.J."/>
            <person name="Djordvevic S.P."/>
        </authorList>
    </citation>
    <scope>NUCLEOTIDE SEQUENCE</scope>
    <source>
        <strain evidence="9">17BRD-035</strain>
    </source>
</reference>
<evidence type="ECO:0000256" key="7">
    <source>
        <dbReference type="ARBA" id="ARBA00023136"/>
    </source>
</evidence>
<keyword evidence="6 8" id="KW-1133">Transmembrane helix</keyword>
<evidence type="ECO:0000256" key="1">
    <source>
        <dbReference type="ARBA" id="ARBA00004651"/>
    </source>
</evidence>
<keyword evidence="4" id="KW-1003">Cell membrane</keyword>
<dbReference type="GO" id="GO:0005886">
    <property type="term" value="C:plasma membrane"/>
    <property type="evidence" value="ECO:0007669"/>
    <property type="project" value="UniProtKB-SubCell"/>
</dbReference>
<gene>
    <name evidence="10" type="ORF">C2800_07030</name>
    <name evidence="9" type="ORF">NQF69_05370</name>
</gene>
<dbReference type="AlphaFoldDB" id="A0A849CLF4"/>
<dbReference type="PANTHER" id="PTHR30047:SF7">
    <property type="entry name" value="HIGH-AFFINITY CHOLINE TRANSPORT PROTEIN"/>
    <property type="match status" value="1"/>
</dbReference>
<evidence type="ECO:0000313" key="10">
    <source>
        <dbReference type="EMBL" id="NNI79164.1"/>
    </source>
</evidence>
<feature type="transmembrane region" description="Helical" evidence="8">
    <location>
        <begin position="352"/>
        <end position="370"/>
    </location>
</feature>
<sequence>MTFFKQLQQRSTLKAPIFFPSLFFIIFVTLYCSFFPQHAQGTLNIVKQQIFSHFSWFYVLAVSIFIVFLVLLCTSRLGDIRLGSDNEEPEYPFLSWIAMLFAAGMGIGLMYFGVAEPMLHYANPLHQGMTAAEKTKEAMLMTFYHWGIHAWAIYAVIGLALAYFGFRYKLPLTIRSGFYPLLKQRISGFWGHVIDVCALCSTIFGITTTLGYGAMQLDAGLNSLGWIDSRSFSTLSLLIILVMCFATISAITGVAKGVRRLSEINLFFALILMLFVIVLGPTLLLLTSFTENLGYYLSNLVSLSFRTFAYEPENQGWFSGWTVLYWAWWVSWAPFVGLFIAKISKGRTIREFILGVLFIPSLFNALWMTTFGNSAIWLDGETAGNLTALAGNTEALLFGFFDLLPFGNIASFIAIVIIALFFITSADSGIYVINSIASQGEENSVKWQSVFWAILLAVLAIALLRSDGLSALQTMTLVIALPFTMIMLLLCFGLWKGLMVDNQYFSKTFSQGSSNWTGKHWKLRLEKILSQSKRADVRNFIDEIAQPAFYELVAEFEKHGLTAQVDMIAGKKPKIEFVVMKENLRNFLYGIECQFRELSTLVVEDEAMPNIDSKRSYEPITYFIDGREGYDVQYMTKDELIADVLKQYERYMNLAMDKTNALMTYDVA</sequence>
<feature type="transmembrane region" description="Helical" evidence="8">
    <location>
        <begin position="143"/>
        <end position="166"/>
    </location>
</feature>
<dbReference type="Pfam" id="PF02028">
    <property type="entry name" value="BCCT"/>
    <property type="match status" value="1"/>
</dbReference>
<keyword evidence="3" id="KW-0813">Transport</keyword>
<dbReference type="Proteomes" id="UP001182304">
    <property type="component" value="Unassembled WGS sequence"/>
</dbReference>
<feature type="transmembrane region" description="Helical" evidence="8">
    <location>
        <begin position="12"/>
        <end position="36"/>
    </location>
</feature>
<comment type="caution">
    <text evidence="10">The sequence shown here is derived from an EMBL/GenBank/DDBJ whole genome shotgun (WGS) entry which is preliminary data.</text>
</comment>
<evidence type="ECO:0000256" key="8">
    <source>
        <dbReference type="SAM" id="Phobius"/>
    </source>
</evidence>
<dbReference type="EMBL" id="PPVL01000006">
    <property type="protein sequence ID" value="NNI79164.1"/>
    <property type="molecule type" value="Genomic_DNA"/>
</dbReference>
<evidence type="ECO:0000256" key="3">
    <source>
        <dbReference type="ARBA" id="ARBA00022448"/>
    </source>
</evidence>
<organism evidence="10 11">
    <name type="scientific">Pasteurella multocida</name>
    <dbReference type="NCBI Taxonomy" id="747"/>
    <lineage>
        <taxon>Bacteria</taxon>
        <taxon>Pseudomonadati</taxon>
        <taxon>Pseudomonadota</taxon>
        <taxon>Gammaproteobacteria</taxon>
        <taxon>Pasteurellales</taxon>
        <taxon>Pasteurellaceae</taxon>
        <taxon>Pasteurella</taxon>
    </lineage>
</organism>
<name>A0A849CLF4_PASMD</name>
<comment type="similarity">
    <text evidence="2">Belongs to the BCCT transporter (TC 2.A.15) family.</text>
</comment>
<feature type="transmembrane region" description="Helical" evidence="8">
    <location>
        <begin position="323"/>
        <end position="340"/>
    </location>
</feature>
<feature type="transmembrane region" description="Helical" evidence="8">
    <location>
        <begin position="266"/>
        <end position="289"/>
    </location>
</feature>
<feature type="transmembrane region" description="Helical" evidence="8">
    <location>
        <begin position="409"/>
        <end position="433"/>
    </location>
</feature>
<evidence type="ECO:0000256" key="2">
    <source>
        <dbReference type="ARBA" id="ARBA00005658"/>
    </source>
</evidence>
<evidence type="ECO:0000256" key="6">
    <source>
        <dbReference type="ARBA" id="ARBA00022989"/>
    </source>
</evidence>
<feature type="transmembrane region" description="Helical" evidence="8">
    <location>
        <begin position="56"/>
        <end position="73"/>
    </location>
</feature>
<feature type="transmembrane region" description="Helical" evidence="8">
    <location>
        <begin position="187"/>
        <end position="212"/>
    </location>
</feature>
<evidence type="ECO:0000313" key="11">
    <source>
        <dbReference type="Proteomes" id="UP000540079"/>
    </source>
</evidence>
<comment type="subcellular location">
    <subcellularLocation>
        <location evidence="1">Cell membrane</location>
        <topology evidence="1">Multi-pass membrane protein</topology>
    </subcellularLocation>
</comment>